<feature type="transmembrane region" description="Helical" evidence="7">
    <location>
        <begin position="833"/>
        <end position="854"/>
    </location>
</feature>
<feature type="transmembrane region" description="Helical" evidence="7">
    <location>
        <begin position="705"/>
        <end position="723"/>
    </location>
</feature>
<feature type="transmembrane region" description="Helical" evidence="7">
    <location>
        <begin position="751"/>
        <end position="770"/>
    </location>
</feature>
<proteinExistence type="inferred from homology"/>
<dbReference type="InterPro" id="IPR000731">
    <property type="entry name" value="SSD"/>
</dbReference>
<dbReference type="GO" id="GO:0005886">
    <property type="term" value="C:plasma membrane"/>
    <property type="evidence" value="ECO:0007669"/>
    <property type="project" value="UniProtKB-SubCell"/>
</dbReference>
<sequence length="873" mass="97520">VIPELADRFVGFYTRLILGKPLLTVALLMLVTLLLFKPALTFEQNMTRDIEVYLPEGEESTDLLIEVRQDWATDTIIVYIETRNANDPERFDNLETHNITYVPTLKEIAWLEREIDPHGQSMEQQGYQGPDRGEYDDIIFTLSISTLIKEFNSTNSRFIEATEGKAFGGLSVEEYDDEQVNETGRYAIPSDQDRVDQIYEQTAGALQNFAIDTNDDGILDTAYIMFALKYSTGDNDAIQAEIIERIQQAIDSRQSPARTEMTQTGLVVVLHEVTARLYEDLLAMLPISLVIVLGIMLWFHRNIFVVPVVLVPIFCALIWTLGLVRLSGVVLTPMIVAAGPILVGIGVDYGLHVANRIVEFREAGLPHRKATHNAMLTTGKATLLCALTDTIGFSALFISPIAPMRTVGLTMIIGVGCAFVLTVSMTPAIMKLTNYTRHHPKAWTGIARVSSQQWRVILLVVMLVTGYSLVRLSVMDQDIRGDESAPEDVASIRKLAEYSDKFEAGQTGILLVAGAPYRDKPATKDLDVLDVMNWTTVELNNLSTTNRNSGDTINVSAFSIVDFFKSAHITLEVSQAGGEPLLVFDGSFWEFLHHPFFNENNLSWMDLGPYTRAEFRQDMIDVFYDSFTGEMRAMLLTDDYTKALVYISMPYVNIDDTALLVERTDNIAAHYDDVYLRNLDAEMSQLTGGPPVTIAINEGIQNTQYKTIGLSLVLVLVTMILIFRSLRFGFITFLPILIVVLWYPATVHTGGTNLNIFTAMVGTIIIGIGIDNSIQITERVREEGTRPEGIRRAVQHTGQSVVEATFTTMGGVLAGVIISLYRTQFIGLRNFFALIIILVLFSLLMAVFALPSFYQALHHYSSKFGPRSWKVKR</sequence>
<feature type="domain" description="SSD" evidence="8">
    <location>
        <begin position="764"/>
        <end position="856"/>
    </location>
</feature>
<evidence type="ECO:0000256" key="2">
    <source>
        <dbReference type="ARBA" id="ARBA00010157"/>
    </source>
</evidence>
<protein>
    <recommendedName>
        <fullName evidence="8">SSD domain-containing protein</fullName>
    </recommendedName>
</protein>
<feature type="transmembrane region" description="Helical" evidence="7">
    <location>
        <begin position="305"/>
        <end position="324"/>
    </location>
</feature>
<dbReference type="SUPFAM" id="SSF82866">
    <property type="entry name" value="Multidrug efflux transporter AcrB transmembrane domain"/>
    <property type="match status" value="2"/>
</dbReference>
<evidence type="ECO:0000256" key="4">
    <source>
        <dbReference type="ARBA" id="ARBA00022692"/>
    </source>
</evidence>
<evidence type="ECO:0000256" key="1">
    <source>
        <dbReference type="ARBA" id="ARBA00004651"/>
    </source>
</evidence>
<dbReference type="PANTHER" id="PTHR33406">
    <property type="entry name" value="MEMBRANE PROTEIN MJ1562-RELATED"/>
    <property type="match status" value="1"/>
</dbReference>
<dbReference type="PROSITE" id="PS50156">
    <property type="entry name" value="SSD"/>
    <property type="match status" value="2"/>
</dbReference>
<evidence type="ECO:0000256" key="3">
    <source>
        <dbReference type="ARBA" id="ARBA00022475"/>
    </source>
</evidence>
<feature type="transmembrane region" description="Helical" evidence="7">
    <location>
        <begin position="408"/>
        <end position="433"/>
    </location>
</feature>
<keyword evidence="5 7" id="KW-1133">Transmembrane helix</keyword>
<accession>A0A381TV35</accession>
<reference evidence="9" key="1">
    <citation type="submission" date="2018-05" db="EMBL/GenBank/DDBJ databases">
        <authorList>
            <person name="Lanie J.A."/>
            <person name="Ng W.-L."/>
            <person name="Kazmierczak K.M."/>
            <person name="Andrzejewski T.M."/>
            <person name="Davidsen T.M."/>
            <person name="Wayne K.J."/>
            <person name="Tettelin H."/>
            <person name="Glass J.I."/>
            <person name="Rusch D."/>
            <person name="Podicherti R."/>
            <person name="Tsui H.-C.T."/>
            <person name="Winkler M.E."/>
        </authorList>
    </citation>
    <scope>NUCLEOTIDE SEQUENCE</scope>
</reference>
<feature type="transmembrane region" description="Helical" evidence="7">
    <location>
        <begin position="281"/>
        <end position="299"/>
    </location>
</feature>
<feature type="transmembrane region" description="Helical" evidence="7">
    <location>
        <begin position="728"/>
        <end position="745"/>
    </location>
</feature>
<keyword evidence="6 7" id="KW-0472">Membrane</keyword>
<keyword evidence="3" id="KW-1003">Cell membrane</keyword>
<evidence type="ECO:0000256" key="5">
    <source>
        <dbReference type="ARBA" id="ARBA00022989"/>
    </source>
</evidence>
<keyword evidence="4 7" id="KW-0812">Transmembrane</keyword>
<name>A0A381TV35_9ZZZZ</name>
<evidence type="ECO:0000259" key="8">
    <source>
        <dbReference type="PROSITE" id="PS50156"/>
    </source>
</evidence>
<dbReference type="AlphaFoldDB" id="A0A381TV35"/>
<organism evidence="9">
    <name type="scientific">marine metagenome</name>
    <dbReference type="NCBI Taxonomy" id="408172"/>
    <lineage>
        <taxon>unclassified sequences</taxon>
        <taxon>metagenomes</taxon>
        <taxon>ecological metagenomes</taxon>
    </lineage>
</organism>
<evidence type="ECO:0000313" key="9">
    <source>
        <dbReference type="EMBL" id="SVA19902.1"/>
    </source>
</evidence>
<dbReference type="InterPro" id="IPR004869">
    <property type="entry name" value="MMPL_dom"/>
</dbReference>
<dbReference type="EMBL" id="UINC01005221">
    <property type="protein sequence ID" value="SVA19902.1"/>
    <property type="molecule type" value="Genomic_DNA"/>
</dbReference>
<dbReference type="Pfam" id="PF03176">
    <property type="entry name" value="MMPL"/>
    <property type="match status" value="2"/>
</dbReference>
<feature type="transmembrane region" description="Helical" evidence="7">
    <location>
        <begin position="454"/>
        <end position="474"/>
    </location>
</feature>
<comment type="subcellular location">
    <subcellularLocation>
        <location evidence="1">Cell membrane</location>
        <topology evidence="1">Multi-pass membrane protein</topology>
    </subcellularLocation>
</comment>
<feature type="transmembrane region" description="Helical" evidence="7">
    <location>
        <begin position="801"/>
        <end position="821"/>
    </location>
</feature>
<dbReference type="InterPro" id="IPR050545">
    <property type="entry name" value="Mycobact_MmpL"/>
</dbReference>
<comment type="similarity">
    <text evidence="2">Belongs to the resistance-nodulation-cell division (RND) (TC 2.A.6) family. MmpL subfamily.</text>
</comment>
<dbReference type="Gene3D" id="1.20.1640.10">
    <property type="entry name" value="Multidrug efflux transporter AcrB transmembrane domain"/>
    <property type="match status" value="2"/>
</dbReference>
<gene>
    <name evidence="9" type="ORF">METZ01_LOCUS72756</name>
</gene>
<feature type="transmembrane region" description="Helical" evidence="7">
    <location>
        <begin position="381"/>
        <end position="402"/>
    </location>
</feature>
<feature type="transmembrane region" description="Helical" evidence="7">
    <location>
        <begin position="12"/>
        <end position="36"/>
    </location>
</feature>
<feature type="non-terminal residue" evidence="9">
    <location>
        <position position="1"/>
    </location>
</feature>
<evidence type="ECO:0000256" key="7">
    <source>
        <dbReference type="SAM" id="Phobius"/>
    </source>
</evidence>
<evidence type="ECO:0000256" key="6">
    <source>
        <dbReference type="ARBA" id="ARBA00023136"/>
    </source>
</evidence>
<dbReference type="PANTHER" id="PTHR33406:SF6">
    <property type="entry name" value="MEMBRANE PROTEIN YDGH-RELATED"/>
    <property type="match status" value="1"/>
</dbReference>
<feature type="domain" description="SSD" evidence="8">
    <location>
        <begin position="310"/>
        <end position="432"/>
    </location>
</feature>